<sequence>MSKISVWFPLTVLNITVLIMVLIACGTESAGVTDTAEEGSLVVRDTDTFTVNSFLNAGWKKSKEFSTETVPGSIAIWYGFYKSQDVEIRFYSSHADALGPGLESANAAVDRVSNANLEGNAIFASGQRTQYSDFMVAGNTVILCQSYITVCAELVENIPSD</sequence>
<feature type="domain" description="DUF6810" evidence="2">
    <location>
        <begin position="50"/>
        <end position="108"/>
    </location>
</feature>
<evidence type="ECO:0000259" key="2">
    <source>
        <dbReference type="Pfam" id="PF20650"/>
    </source>
</evidence>
<proteinExistence type="predicted"/>
<feature type="transmembrane region" description="Helical" evidence="1">
    <location>
        <begin position="6"/>
        <end position="25"/>
    </location>
</feature>
<dbReference type="InterPro" id="IPR049216">
    <property type="entry name" value="DUF6810"/>
</dbReference>
<protein>
    <recommendedName>
        <fullName evidence="2">DUF6810 domain-containing protein</fullName>
    </recommendedName>
</protein>
<accession>A0A381VZ75</accession>
<dbReference type="EMBL" id="UINC01010231">
    <property type="protein sequence ID" value="SVA45596.1"/>
    <property type="molecule type" value="Genomic_DNA"/>
</dbReference>
<dbReference type="PROSITE" id="PS51257">
    <property type="entry name" value="PROKAR_LIPOPROTEIN"/>
    <property type="match status" value="1"/>
</dbReference>
<name>A0A381VZ75_9ZZZZ</name>
<dbReference type="AlphaFoldDB" id="A0A381VZ75"/>
<organism evidence="3">
    <name type="scientific">marine metagenome</name>
    <dbReference type="NCBI Taxonomy" id="408172"/>
    <lineage>
        <taxon>unclassified sequences</taxon>
        <taxon>metagenomes</taxon>
        <taxon>ecological metagenomes</taxon>
    </lineage>
</organism>
<gene>
    <name evidence="3" type="ORF">METZ01_LOCUS98450</name>
</gene>
<reference evidence="3" key="1">
    <citation type="submission" date="2018-05" db="EMBL/GenBank/DDBJ databases">
        <authorList>
            <person name="Lanie J.A."/>
            <person name="Ng W.-L."/>
            <person name="Kazmierczak K.M."/>
            <person name="Andrzejewski T.M."/>
            <person name="Davidsen T.M."/>
            <person name="Wayne K.J."/>
            <person name="Tettelin H."/>
            <person name="Glass J.I."/>
            <person name="Rusch D."/>
            <person name="Podicherti R."/>
            <person name="Tsui H.-C.T."/>
            <person name="Winkler M.E."/>
        </authorList>
    </citation>
    <scope>NUCLEOTIDE SEQUENCE</scope>
</reference>
<keyword evidence="1" id="KW-0472">Membrane</keyword>
<keyword evidence="1" id="KW-0812">Transmembrane</keyword>
<evidence type="ECO:0000256" key="1">
    <source>
        <dbReference type="SAM" id="Phobius"/>
    </source>
</evidence>
<dbReference type="Pfam" id="PF20650">
    <property type="entry name" value="DUF6810"/>
    <property type="match status" value="1"/>
</dbReference>
<evidence type="ECO:0000313" key="3">
    <source>
        <dbReference type="EMBL" id="SVA45596.1"/>
    </source>
</evidence>
<keyword evidence="1" id="KW-1133">Transmembrane helix</keyword>